<feature type="region of interest" description="Disordered" evidence="1">
    <location>
        <begin position="929"/>
        <end position="1001"/>
    </location>
</feature>
<feature type="compositionally biased region" description="Polar residues" evidence="1">
    <location>
        <begin position="95"/>
        <end position="107"/>
    </location>
</feature>
<feature type="compositionally biased region" description="Polar residues" evidence="1">
    <location>
        <begin position="323"/>
        <end position="339"/>
    </location>
</feature>
<feature type="region of interest" description="Disordered" evidence="1">
    <location>
        <begin position="1"/>
        <end position="282"/>
    </location>
</feature>
<feature type="compositionally biased region" description="Polar residues" evidence="1">
    <location>
        <begin position="598"/>
        <end position="617"/>
    </location>
</feature>
<comment type="caution">
    <text evidence="2">The sequence shown here is derived from an EMBL/GenBank/DDBJ whole genome shotgun (WGS) entry which is preliminary data.</text>
</comment>
<feature type="compositionally biased region" description="Low complexity" evidence="1">
    <location>
        <begin position="217"/>
        <end position="232"/>
    </location>
</feature>
<feature type="region of interest" description="Disordered" evidence="1">
    <location>
        <begin position="315"/>
        <end position="465"/>
    </location>
</feature>
<accession>A0A4U0U9X7</accession>
<feature type="compositionally biased region" description="Pro residues" evidence="1">
    <location>
        <begin position="354"/>
        <end position="365"/>
    </location>
</feature>
<name>A0A4U0U9X7_9PEZI</name>
<feature type="compositionally biased region" description="Basic and acidic residues" evidence="1">
    <location>
        <begin position="197"/>
        <end position="207"/>
    </location>
</feature>
<feature type="compositionally biased region" description="Polar residues" evidence="1">
    <location>
        <begin position="563"/>
        <end position="580"/>
    </location>
</feature>
<evidence type="ECO:0000256" key="1">
    <source>
        <dbReference type="SAM" id="MobiDB-lite"/>
    </source>
</evidence>
<gene>
    <name evidence="2" type="ORF">B0A50_02329</name>
</gene>
<evidence type="ECO:0000313" key="3">
    <source>
        <dbReference type="Proteomes" id="UP000308549"/>
    </source>
</evidence>
<dbReference type="Proteomes" id="UP000308549">
    <property type="component" value="Unassembled WGS sequence"/>
</dbReference>
<feature type="compositionally biased region" description="Basic and acidic residues" evidence="1">
    <location>
        <begin position="14"/>
        <end position="36"/>
    </location>
</feature>
<feature type="compositionally biased region" description="Basic residues" evidence="1">
    <location>
        <begin position="764"/>
        <end position="773"/>
    </location>
</feature>
<proteinExistence type="predicted"/>
<feature type="compositionally biased region" description="Basic and acidic residues" evidence="1">
    <location>
        <begin position="148"/>
        <end position="161"/>
    </location>
</feature>
<protein>
    <submittedName>
        <fullName evidence="2">Uncharacterized protein</fullName>
    </submittedName>
</protein>
<evidence type="ECO:0000313" key="2">
    <source>
        <dbReference type="EMBL" id="TKA31482.1"/>
    </source>
</evidence>
<feature type="compositionally biased region" description="Basic and acidic residues" evidence="1">
    <location>
        <begin position="988"/>
        <end position="1001"/>
    </location>
</feature>
<dbReference type="OrthoDB" id="3648773at2759"/>
<reference evidence="2 3" key="1">
    <citation type="submission" date="2017-03" db="EMBL/GenBank/DDBJ databases">
        <title>Genomes of endolithic fungi from Antarctica.</title>
        <authorList>
            <person name="Coleine C."/>
            <person name="Masonjones S."/>
            <person name="Stajich J.E."/>
        </authorList>
    </citation>
    <scope>NUCLEOTIDE SEQUENCE [LARGE SCALE GENOMIC DNA]</scope>
    <source>
        <strain evidence="2 3">CCFEE 6315</strain>
    </source>
</reference>
<feature type="region of interest" description="Disordered" evidence="1">
    <location>
        <begin position="527"/>
        <end position="710"/>
    </location>
</feature>
<sequence>MQHVPSGMLQELQQQRESKARPESGESRPYDEGGDRRHGRGAGAPQASLPLGTTHLARADLTTPPETQLNLSPAIKSLRQPSTEQETSRRRVRAQSDSEQPGPSGTEPQRRRPRPGSEASASPPRPRTTEAVPPQLLGGRAGPNARPLMREEPPLDFRETPDSPESAKSTYFYHAAQKETTAEQMRSLLLPHKTSRKGAEMLARRASEPPTPPKTPSPSSSSSYNSKQSQVSRASSFAHFLRHNEPDLRLLKKKSQPEQHTRKHALIVRTEHAPVRRTPSYYAPKVVEDTAASPPALSPPVHSISSPLSLTAAQFAQEVDPPTASNAKVPTAPISSTGRTPKKVGARTSTEEFPPSPGFVPPPPSVTALARPGLRTSMHISNLPKAISPKLTLSKSPAPPDRSVSADTSSPSRTDHQERERGRPALRTSQQRSSERPDHPAFKEARHYHDVTPPNVEPTSPSAALSRHADHYFRTFAPGTTIPKVFTPTLIPPEPDYFRSFGAGAMSRNETPLTLRPTTPGVSLPISPLAASPSSPLQAAMPPTRPPLSTPARSTATKRKRSSVFNAFNKQALINSSYEASSMGKPPTKRPTPDTLKSGASSEKATTDASTSSSEISVPQYFARPRLHGTLSEGASSRISPMDVGEAKVSRPALGHTKSSSEQLSPLTQPRPKPRLRHRATLEDIDDSEANAHSARTVVTSQSASRPVASMRKAYATGEDTEYEKSRITGHAALSWLPSEMRRVPTPPPDAIPAPPESESSSSSKKRARVNARGKRWSLIRQLIRDLRQTTEPNSPEPPAMKRRHGIAHKISVSALRHTSSISQFNKLKRMASETTMSTMRAKPPSPELGRDLKVTNFEQTPFAQRYGNTKRAERNQIRHWIEKTIDDEEDDETQLGFELDVPDHLPNSPLCPLSPRHKSGGKAICPMHGRNKAPPSPVRRAPTKQEPRIVAEGREDGHVEGGEGGRGGNGEFEDECSRLQRVSYRSESGHAGEGDRSWFS</sequence>
<feature type="compositionally biased region" description="Basic and acidic residues" evidence="1">
    <location>
        <begin position="242"/>
        <end position="260"/>
    </location>
</feature>
<feature type="compositionally biased region" description="Pro residues" evidence="1">
    <location>
        <begin position="745"/>
        <end position="756"/>
    </location>
</feature>
<feature type="compositionally biased region" description="Polar residues" evidence="1">
    <location>
        <begin position="657"/>
        <end position="668"/>
    </location>
</feature>
<feature type="compositionally biased region" description="Basic and acidic residues" evidence="1">
    <location>
        <begin position="433"/>
        <end position="450"/>
    </location>
</feature>
<feature type="compositionally biased region" description="Basic and acidic residues" evidence="1">
    <location>
        <begin position="413"/>
        <end position="423"/>
    </location>
</feature>
<feature type="compositionally biased region" description="Low complexity" evidence="1">
    <location>
        <begin position="527"/>
        <end position="542"/>
    </location>
</feature>
<keyword evidence="3" id="KW-1185">Reference proteome</keyword>
<organism evidence="2 3">
    <name type="scientific">Salinomyces thailandicus</name>
    <dbReference type="NCBI Taxonomy" id="706561"/>
    <lineage>
        <taxon>Eukaryota</taxon>
        <taxon>Fungi</taxon>
        <taxon>Dikarya</taxon>
        <taxon>Ascomycota</taxon>
        <taxon>Pezizomycotina</taxon>
        <taxon>Dothideomycetes</taxon>
        <taxon>Dothideomycetidae</taxon>
        <taxon>Mycosphaerellales</taxon>
        <taxon>Teratosphaeriaceae</taxon>
        <taxon>Salinomyces</taxon>
    </lineage>
</organism>
<dbReference type="AlphaFoldDB" id="A0A4U0U9X7"/>
<feature type="compositionally biased region" description="Basic and acidic residues" evidence="1">
    <location>
        <begin position="944"/>
        <end position="964"/>
    </location>
</feature>
<feature type="region of interest" description="Disordered" evidence="1">
    <location>
        <begin position="739"/>
        <end position="773"/>
    </location>
</feature>
<dbReference type="EMBL" id="NAJL01000008">
    <property type="protein sequence ID" value="TKA31482.1"/>
    <property type="molecule type" value="Genomic_DNA"/>
</dbReference>